<feature type="domain" description="PPM-type phosphatase" evidence="13">
    <location>
        <begin position="230"/>
        <end position="642"/>
    </location>
</feature>
<sequence length="651" mass="71978">MGNCLTHHHRRRFSAAAVTSDTLDEGLGHSFCYVRPDPLRLSSSSSSSKVHHSDDPTPPIPTTTTTFRSISGASVSANTATDPLSSAPPSDSLSASAIFNCSDSFSSVPLQPVPRFPSGPLSGPIDLRGFLSGPIERGFLSGPLDNNNPTNPRIFSGPLDPARPEIDRPFRRSFSSGGAALRRRSIVKGLKRVIVNTIHRSQNSIVAPIKASSVPAQTEAVAVVDVSGMIDGCDSLQWAQGKAGEDRVHVVVSEEHGWVFVGIYDGFNGPDAPDYLLSNLYSAVHSEVKGLLWDEPADPSDSPEMTQLSSRPAIADPPNTRRSRGRRPWGASKKWEESQRRWKCEWDKERLELDRRLSGNSGRSGSRSVNHYDVLKALSRALKKTEEAYLDIADQMVGENPELALMGSCVLVMLMKGDDLYLMNVGDSRAVLARRPEADLWGSIRKARQDLEQIDEENLHEVEAFDDGALCLRAVQLTLDHSTCVEKEIHRIRREHPDDACAVVNDRVKGSLKVTRAFGAGFLKQPKWNNALLEMFRIDYVGTSPYITCTPSLYHHKLGPKDRFLILSSDGLYQYLTNEEAVAQVELFIETSPEGDPAQHLVEEVLFRAANKAGMDFHELLEIPQGDRRRYHDDVSIIVISLEGRIWRSCV</sequence>
<evidence type="ECO:0000313" key="15">
    <source>
        <dbReference type="Proteomes" id="UP001180020"/>
    </source>
</evidence>
<comment type="similarity">
    <text evidence="3">Belongs to the PP2C family.</text>
</comment>
<reference evidence="14" key="1">
    <citation type="journal article" date="2023" name="Nat. Commun.">
        <title>Diploid and tetraploid genomes of Acorus and the evolution of monocots.</title>
        <authorList>
            <person name="Ma L."/>
            <person name="Liu K.W."/>
            <person name="Li Z."/>
            <person name="Hsiao Y.Y."/>
            <person name="Qi Y."/>
            <person name="Fu T."/>
            <person name="Tang G.D."/>
            <person name="Zhang D."/>
            <person name="Sun W.H."/>
            <person name="Liu D.K."/>
            <person name="Li Y."/>
            <person name="Chen G.Z."/>
            <person name="Liu X.D."/>
            <person name="Liao X.Y."/>
            <person name="Jiang Y.T."/>
            <person name="Yu X."/>
            <person name="Hao Y."/>
            <person name="Huang J."/>
            <person name="Zhao X.W."/>
            <person name="Ke S."/>
            <person name="Chen Y.Y."/>
            <person name="Wu W.L."/>
            <person name="Hsu J.L."/>
            <person name="Lin Y.F."/>
            <person name="Huang M.D."/>
            <person name="Li C.Y."/>
            <person name="Huang L."/>
            <person name="Wang Z.W."/>
            <person name="Zhao X."/>
            <person name="Zhong W.Y."/>
            <person name="Peng D.H."/>
            <person name="Ahmad S."/>
            <person name="Lan S."/>
            <person name="Zhang J.S."/>
            <person name="Tsai W.C."/>
            <person name="Van de Peer Y."/>
            <person name="Liu Z.J."/>
        </authorList>
    </citation>
    <scope>NUCLEOTIDE SEQUENCE</scope>
    <source>
        <strain evidence="14">CP</strain>
    </source>
</reference>
<dbReference type="PANTHER" id="PTHR13832">
    <property type="entry name" value="PROTEIN PHOSPHATASE 2C"/>
    <property type="match status" value="1"/>
</dbReference>
<evidence type="ECO:0000256" key="10">
    <source>
        <dbReference type="ARBA" id="ARBA00047761"/>
    </source>
</evidence>
<dbReference type="InterPro" id="IPR015655">
    <property type="entry name" value="PP2C"/>
</dbReference>
<evidence type="ECO:0000256" key="8">
    <source>
        <dbReference type="ARBA" id="ARBA00022912"/>
    </source>
</evidence>
<dbReference type="PROSITE" id="PS51746">
    <property type="entry name" value="PPM_2"/>
    <property type="match status" value="1"/>
</dbReference>
<dbReference type="GO" id="GO:0004722">
    <property type="term" value="F:protein serine/threonine phosphatase activity"/>
    <property type="evidence" value="ECO:0007669"/>
    <property type="project" value="UniProtKB-EC"/>
</dbReference>
<evidence type="ECO:0000256" key="11">
    <source>
        <dbReference type="ARBA" id="ARBA00048336"/>
    </source>
</evidence>
<evidence type="ECO:0000256" key="6">
    <source>
        <dbReference type="ARBA" id="ARBA00022801"/>
    </source>
</evidence>
<dbReference type="AlphaFoldDB" id="A0AAV9CCI9"/>
<evidence type="ECO:0000256" key="7">
    <source>
        <dbReference type="ARBA" id="ARBA00022842"/>
    </source>
</evidence>
<dbReference type="SUPFAM" id="SSF81606">
    <property type="entry name" value="PP2C-like"/>
    <property type="match status" value="1"/>
</dbReference>
<organism evidence="14 15">
    <name type="scientific">Acorus calamus</name>
    <name type="common">Sweet flag</name>
    <dbReference type="NCBI Taxonomy" id="4465"/>
    <lineage>
        <taxon>Eukaryota</taxon>
        <taxon>Viridiplantae</taxon>
        <taxon>Streptophyta</taxon>
        <taxon>Embryophyta</taxon>
        <taxon>Tracheophyta</taxon>
        <taxon>Spermatophyta</taxon>
        <taxon>Magnoliopsida</taxon>
        <taxon>Liliopsida</taxon>
        <taxon>Acoraceae</taxon>
        <taxon>Acorus</taxon>
    </lineage>
</organism>
<dbReference type="SMART" id="SM00332">
    <property type="entry name" value="PP2Cc"/>
    <property type="match status" value="1"/>
</dbReference>
<evidence type="ECO:0000256" key="3">
    <source>
        <dbReference type="ARBA" id="ARBA00006702"/>
    </source>
</evidence>
<name>A0AAV9CCI9_ACOCL</name>
<keyword evidence="15" id="KW-1185">Reference proteome</keyword>
<evidence type="ECO:0000256" key="1">
    <source>
        <dbReference type="ARBA" id="ARBA00001936"/>
    </source>
</evidence>
<feature type="region of interest" description="Disordered" evidence="12">
    <location>
        <begin position="43"/>
        <end position="65"/>
    </location>
</feature>
<proteinExistence type="inferred from homology"/>
<keyword evidence="9" id="KW-0464">Manganese</keyword>
<dbReference type="EMBL" id="JAUJYO010000020">
    <property type="protein sequence ID" value="KAK1286039.1"/>
    <property type="molecule type" value="Genomic_DNA"/>
</dbReference>
<comment type="caution">
    <text evidence="14">The sequence shown here is derived from an EMBL/GenBank/DDBJ whole genome shotgun (WGS) entry which is preliminary data.</text>
</comment>
<gene>
    <name evidence="14" type="primary">PLL4</name>
    <name evidence="14" type="ORF">QJS10_CPB20g01034</name>
</gene>
<dbReference type="InterPro" id="IPR001932">
    <property type="entry name" value="PPM-type_phosphatase-like_dom"/>
</dbReference>
<accession>A0AAV9CCI9</accession>
<protein>
    <recommendedName>
        <fullName evidence="4">protein-serine/threonine phosphatase</fullName>
        <ecNumber evidence="4">3.1.3.16</ecNumber>
    </recommendedName>
</protein>
<dbReference type="Proteomes" id="UP001180020">
    <property type="component" value="Unassembled WGS sequence"/>
</dbReference>
<evidence type="ECO:0000259" key="13">
    <source>
        <dbReference type="PROSITE" id="PS51746"/>
    </source>
</evidence>
<evidence type="ECO:0000256" key="9">
    <source>
        <dbReference type="ARBA" id="ARBA00023211"/>
    </source>
</evidence>
<feature type="region of interest" description="Disordered" evidence="12">
    <location>
        <begin position="294"/>
        <end position="332"/>
    </location>
</feature>
<dbReference type="GO" id="GO:0046872">
    <property type="term" value="F:metal ion binding"/>
    <property type="evidence" value="ECO:0007669"/>
    <property type="project" value="UniProtKB-KW"/>
</dbReference>
<dbReference type="Pfam" id="PF00481">
    <property type="entry name" value="PP2C"/>
    <property type="match status" value="1"/>
</dbReference>
<evidence type="ECO:0000256" key="2">
    <source>
        <dbReference type="ARBA" id="ARBA00001946"/>
    </source>
</evidence>
<reference evidence="14" key="2">
    <citation type="submission" date="2023-06" db="EMBL/GenBank/DDBJ databases">
        <authorList>
            <person name="Ma L."/>
            <person name="Liu K.-W."/>
            <person name="Li Z."/>
            <person name="Hsiao Y.-Y."/>
            <person name="Qi Y."/>
            <person name="Fu T."/>
            <person name="Tang G."/>
            <person name="Zhang D."/>
            <person name="Sun W.-H."/>
            <person name="Liu D.-K."/>
            <person name="Li Y."/>
            <person name="Chen G.-Z."/>
            <person name="Liu X.-D."/>
            <person name="Liao X.-Y."/>
            <person name="Jiang Y.-T."/>
            <person name="Yu X."/>
            <person name="Hao Y."/>
            <person name="Huang J."/>
            <person name="Zhao X.-W."/>
            <person name="Ke S."/>
            <person name="Chen Y.-Y."/>
            <person name="Wu W.-L."/>
            <person name="Hsu J.-L."/>
            <person name="Lin Y.-F."/>
            <person name="Huang M.-D."/>
            <person name="Li C.-Y."/>
            <person name="Huang L."/>
            <person name="Wang Z.-W."/>
            <person name="Zhao X."/>
            <person name="Zhong W.-Y."/>
            <person name="Peng D.-H."/>
            <person name="Ahmad S."/>
            <person name="Lan S."/>
            <person name="Zhang J.-S."/>
            <person name="Tsai W.-C."/>
            <person name="Van De Peer Y."/>
            <person name="Liu Z.-J."/>
        </authorList>
    </citation>
    <scope>NUCLEOTIDE SEQUENCE</scope>
    <source>
        <strain evidence="14">CP</strain>
        <tissue evidence="14">Leaves</tissue>
    </source>
</reference>
<comment type="cofactor">
    <cofactor evidence="1">
        <name>Mn(2+)</name>
        <dbReference type="ChEBI" id="CHEBI:29035"/>
    </cofactor>
</comment>
<evidence type="ECO:0000256" key="4">
    <source>
        <dbReference type="ARBA" id="ARBA00013081"/>
    </source>
</evidence>
<keyword evidence="8" id="KW-0904">Protein phosphatase</keyword>
<evidence type="ECO:0000313" key="14">
    <source>
        <dbReference type="EMBL" id="KAK1286039.1"/>
    </source>
</evidence>
<feature type="compositionally biased region" description="Polar residues" evidence="12">
    <location>
        <begin position="144"/>
        <end position="153"/>
    </location>
</feature>
<dbReference type="PANTHER" id="PTHR13832:SF228">
    <property type="entry name" value="PROTEIN PHOSPHATASE 2C 23-RELATED"/>
    <property type="match status" value="1"/>
</dbReference>
<evidence type="ECO:0000256" key="12">
    <source>
        <dbReference type="SAM" id="MobiDB-lite"/>
    </source>
</evidence>
<comment type="catalytic activity">
    <reaction evidence="10">
        <text>O-phospho-L-seryl-[protein] + H2O = L-seryl-[protein] + phosphate</text>
        <dbReference type="Rhea" id="RHEA:20629"/>
        <dbReference type="Rhea" id="RHEA-COMP:9863"/>
        <dbReference type="Rhea" id="RHEA-COMP:11604"/>
        <dbReference type="ChEBI" id="CHEBI:15377"/>
        <dbReference type="ChEBI" id="CHEBI:29999"/>
        <dbReference type="ChEBI" id="CHEBI:43474"/>
        <dbReference type="ChEBI" id="CHEBI:83421"/>
        <dbReference type="EC" id="3.1.3.16"/>
    </reaction>
</comment>
<dbReference type="Gene3D" id="3.60.40.10">
    <property type="entry name" value="PPM-type phosphatase domain"/>
    <property type="match status" value="1"/>
</dbReference>
<comment type="cofactor">
    <cofactor evidence="2">
        <name>Mg(2+)</name>
        <dbReference type="ChEBI" id="CHEBI:18420"/>
    </cofactor>
</comment>
<keyword evidence="7" id="KW-0460">Magnesium</keyword>
<comment type="catalytic activity">
    <reaction evidence="11">
        <text>O-phospho-L-threonyl-[protein] + H2O = L-threonyl-[protein] + phosphate</text>
        <dbReference type="Rhea" id="RHEA:47004"/>
        <dbReference type="Rhea" id="RHEA-COMP:11060"/>
        <dbReference type="Rhea" id="RHEA-COMP:11605"/>
        <dbReference type="ChEBI" id="CHEBI:15377"/>
        <dbReference type="ChEBI" id="CHEBI:30013"/>
        <dbReference type="ChEBI" id="CHEBI:43474"/>
        <dbReference type="ChEBI" id="CHEBI:61977"/>
        <dbReference type="EC" id="3.1.3.16"/>
    </reaction>
</comment>
<dbReference type="InterPro" id="IPR036457">
    <property type="entry name" value="PPM-type-like_dom_sf"/>
</dbReference>
<keyword evidence="5" id="KW-0479">Metal-binding</keyword>
<dbReference type="FunFam" id="3.60.40.10:FF:000053">
    <property type="entry name" value="Protein phosphatase 2C 29"/>
    <property type="match status" value="1"/>
</dbReference>
<dbReference type="CDD" id="cd00143">
    <property type="entry name" value="PP2Cc"/>
    <property type="match status" value="1"/>
</dbReference>
<dbReference type="EC" id="3.1.3.16" evidence="4"/>
<feature type="region of interest" description="Disordered" evidence="12">
    <location>
        <begin position="141"/>
        <end position="162"/>
    </location>
</feature>
<evidence type="ECO:0000256" key="5">
    <source>
        <dbReference type="ARBA" id="ARBA00022723"/>
    </source>
</evidence>
<keyword evidence="6" id="KW-0378">Hydrolase</keyword>